<sequence length="524" mass="57669">MSVLPATAQRFGPPDLEGVPSAPDWVHYVKNKVAKFGRPLKLCCPCIGLNNGGRALKELGIDYELVGSCDVLSHLEEPLEQLEGNLNGIKLGTEAGDILSMDLETLPKEVDILMAGPPCPPFASNGNRNPKEDERTNVFYQVILWIVLFVRRAGLLYALVENVQGCANRLNGATKSFMDILLEFFEQELPEMVWRLDSLNAANYGLAQSRNRVFLQGLRRDVKSSVPAPLPAFEPVSLRDFLKPGLPPTPRDSLTKTMQTNLKNYEGLVRQKKKDGTIPRGSLAVFELDRAFGKTYNPSMTLDMSPCLKTQLRYLFVVSTDDVDLADGQREFSRWILPFERLSLQGVAPDVALTLRAGDILHATGNAYPVNLIGACAAPVVKAIEIRFGTLTSWPKKAPFDGGDLPDVRSFFLAQIPKKAEKSDRKSSKQKVLKKPGGKFKPKVLKKPAGKNTKKKVSKKPKASSMKKTAKTQKPSSGKPSEKQMPKKQSSGKRNTEEVSLNFGLTLTKSSKCKRGVAISSDSD</sequence>
<dbReference type="GO" id="GO:0003677">
    <property type="term" value="F:DNA binding"/>
    <property type="evidence" value="ECO:0007669"/>
    <property type="project" value="TreeGrafter"/>
</dbReference>
<accession>A0A9P1BVS7</accession>
<dbReference type="PROSITE" id="PS51679">
    <property type="entry name" value="SAM_MT_C5"/>
    <property type="match status" value="1"/>
</dbReference>
<keyword evidence="3 5" id="KW-0808">Transferase</keyword>
<dbReference type="InterPro" id="IPR029063">
    <property type="entry name" value="SAM-dependent_MTases_sf"/>
</dbReference>
<protein>
    <recommendedName>
        <fullName evidence="1">DNA (cytosine-5-)-methyltransferase</fullName>
        <ecNumber evidence="1">2.1.1.37</ecNumber>
    </recommendedName>
</protein>
<dbReference type="InterPro" id="IPR001525">
    <property type="entry name" value="C5_MeTfrase"/>
</dbReference>
<feature type="region of interest" description="Disordered" evidence="6">
    <location>
        <begin position="419"/>
        <end position="505"/>
    </location>
</feature>
<feature type="compositionally biased region" description="Basic residues" evidence="6">
    <location>
        <begin position="428"/>
        <end position="462"/>
    </location>
</feature>
<evidence type="ECO:0000256" key="6">
    <source>
        <dbReference type="SAM" id="MobiDB-lite"/>
    </source>
</evidence>
<evidence type="ECO:0000256" key="1">
    <source>
        <dbReference type="ARBA" id="ARBA00011975"/>
    </source>
</evidence>
<dbReference type="Gene3D" id="3.40.50.150">
    <property type="entry name" value="Vaccinia Virus protein VP39"/>
    <property type="match status" value="1"/>
</dbReference>
<dbReference type="Pfam" id="PF00145">
    <property type="entry name" value="DNA_methylase"/>
    <property type="match status" value="1"/>
</dbReference>
<dbReference type="GO" id="GO:0032259">
    <property type="term" value="P:methylation"/>
    <property type="evidence" value="ECO:0007669"/>
    <property type="project" value="UniProtKB-KW"/>
</dbReference>
<evidence type="ECO:0000256" key="4">
    <source>
        <dbReference type="ARBA" id="ARBA00022691"/>
    </source>
</evidence>
<dbReference type="Proteomes" id="UP001152797">
    <property type="component" value="Unassembled WGS sequence"/>
</dbReference>
<dbReference type="SUPFAM" id="SSF53335">
    <property type="entry name" value="S-adenosyl-L-methionine-dependent methyltransferases"/>
    <property type="match status" value="1"/>
</dbReference>
<dbReference type="EMBL" id="CAMXCT030000557">
    <property type="protein sequence ID" value="CAL4767757.1"/>
    <property type="molecule type" value="Genomic_DNA"/>
</dbReference>
<evidence type="ECO:0000313" key="7">
    <source>
        <dbReference type="EMBL" id="CAI3980445.1"/>
    </source>
</evidence>
<dbReference type="EMBL" id="CAMXCT010000557">
    <property type="protein sequence ID" value="CAI3980445.1"/>
    <property type="molecule type" value="Genomic_DNA"/>
</dbReference>
<dbReference type="EC" id="2.1.1.37" evidence="1"/>
<dbReference type="Gene3D" id="3.90.120.10">
    <property type="entry name" value="DNA Methylase, subunit A, domain 2"/>
    <property type="match status" value="1"/>
</dbReference>
<dbReference type="OrthoDB" id="5376140at2759"/>
<dbReference type="AlphaFoldDB" id="A0A9P1BVS7"/>
<evidence type="ECO:0000313" key="9">
    <source>
        <dbReference type="Proteomes" id="UP001152797"/>
    </source>
</evidence>
<name>A0A9P1BVS7_9DINO</name>
<keyword evidence="2 5" id="KW-0489">Methyltransferase</keyword>
<comment type="caution">
    <text evidence="7">The sequence shown here is derived from an EMBL/GenBank/DDBJ whole genome shotgun (WGS) entry which is preliminary data.</text>
</comment>
<dbReference type="GO" id="GO:0005634">
    <property type="term" value="C:nucleus"/>
    <property type="evidence" value="ECO:0007669"/>
    <property type="project" value="TreeGrafter"/>
</dbReference>
<comment type="similarity">
    <text evidence="5">Belongs to the class I-like SAM-binding methyltransferase superfamily. C5-methyltransferase family.</text>
</comment>
<proteinExistence type="inferred from homology"/>
<evidence type="ECO:0000313" key="8">
    <source>
        <dbReference type="EMBL" id="CAL4767757.1"/>
    </source>
</evidence>
<dbReference type="InterPro" id="IPR050390">
    <property type="entry name" value="C5-Methyltransferase"/>
</dbReference>
<organism evidence="7">
    <name type="scientific">Cladocopium goreaui</name>
    <dbReference type="NCBI Taxonomy" id="2562237"/>
    <lineage>
        <taxon>Eukaryota</taxon>
        <taxon>Sar</taxon>
        <taxon>Alveolata</taxon>
        <taxon>Dinophyceae</taxon>
        <taxon>Suessiales</taxon>
        <taxon>Symbiodiniaceae</taxon>
        <taxon>Cladocopium</taxon>
    </lineage>
</organism>
<dbReference type="PANTHER" id="PTHR10629">
    <property type="entry name" value="CYTOSINE-SPECIFIC METHYLTRANSFERASE"/>
    <property type="match status" value="1"/>
</dbReference>
<evidence type="ECO:0000256" key="5">
    <source>
        <dbReference type="PROSITE-ProRule" id="PRU01016"/>
    </source>
</evidence>
<dbReference type="PANTHER" id="PTHR10629:SF52">
    <property type="entry name" value="DNA (CYTOSINE-5)-METHYLTRANSFERASE 1"/>
    <property type="match status" value="1"/>
</dbReference>
<feature type="active site" evidence="5">
    <location>
        <position position="119"/>
    </location>
</feature>
<reference evidence="7" key="1">
    <citation type="submission" date="2022-10" db="EMBL/GenBank/DDBJ databases">
        <authorList>
            <person name="Chen Y."/>
            <person name="Dougan E. K."/>
            <person name="Chan C."/>
            <person name="Rhodes N."/>
            <person name="Thang M."/>
        </authorList>
    </citation>
    <scope>NUCLEOTIDE SEQUENCE</scope>
</reference>
<keyword evidence="4 5" id="KW-0949">S-adenosyl-L-methionine</keyword>
<dbReference type="GO" id="GO:0044027">
    <property type="term" value="P:negative regulation of gene expression via chromosomal CpG island methylation"/>
    <property type="evidence" value="ECO:0007669"/>
    <property type="project" value="TreeGrafter"/>
</dbReference>
<dbReference type="GO" id="GO:0003886">
    <property type="term" value="F:DNA (cytosine-5-)-methyltransferase activity"/>
    <property type="evidence" value="ECO:0007669"/>
    <property type="project" value="UniProtKB-EC"/>
</dbReference>
<keyword evidence="9" id="KW-1185">Reference proteome</keyword>
<evidence type="ECO:0000256" key="3">
    <source>
        <dbReference type="ARBA" id="ARBA00022679"/>
    </source>
</evidence>
<reference evidence="8 9" key="2">
    <citation type="submission" date="2024-05" db="EMBL/GenBank/DDBJ databases">
        <authorList>
            <person name="Chen Y."/>
            <person name="Shah S."/>
            <person name="Dougan E. K."/>
            <person name="Thang M."/>
            <person name="Chan C."/>
        </authorList>
    </citation>
    <scope>NUCLEOTIDE SEQUENCE [LARGE SCALE GENOMIC DNA]</scope>
</reference>
<gene>
    <name evidence="7" type="ORF">C1SCF055_LOCUS8315</name>
</gene>
<dbReference type="EMBL" id="CAMXCT020000557">
    <property type="protein sequence ID" value="CAL1133820.1"/>
    <property type="molecule type" value="Genomic_DNA"/>
</dbReference>
<evidence type="ECO:0000256" key="2">
    <source>
        <dbReference type="ARBA" id="ARBA00022603"/>
    </source>
</evidence>